<dbReference type="Gene3D" id="3.30.70.120">
    <property type="match status" value="1"/>
</dbReference>
<comment type="subcellular location">
    <subcellularLocation>
        <location evidence="1">Cell membrane</location>
        <topology evidence="1">Multi-pass membrane protein</topology>
    </subcellularLocation>
</comment>
<evidence type="ECO:0000256" key="2">
    <source>
        <dbReference type="ARBA" id="ARBA00022475"/>
    </source>
</evidence>
<keyword evidence="3 6" id="KW-0812">Transmembrane</keyword>
<evidence type="ECO:0000256" key="6">
    <source>
        <dbReference type="SAM" id="Phobius"/>
    </source>
</evidence>
<feature type="domain" description="DUF2179" evidence="7">
    <location>
        <begin position="108"/>
        <end position="156"/>
    </location>
</feature>
<dbReference type="EMBL" id="LGCK01000012">
    <property type="protein sequence ID" value="KPL71181.1"/>
    <property type="molecule type" value="Genomic_DNA"/>
</dbReference>
<accession>A0A0P6WXU5</accession>
<dbReference type="Pfam" id="PF18955">
    <property type="entry name" value="DUF5698"/>
    <property type="match status" value="1"/>
</dbReference>
<keyword evidence="2" id="KW-1003">Cell membrane</keyword>
<dbReference type="PANTHER" id="PTHR40060">
    <property type="entry name" value="UPF0316 PROTEIN YEBE"/>
    <property type="match status" value="1"/>
</dbReference>
<comment type="caution">
    <text evidence="9">The sequence shown here is derived from an EMBL/GenBank/DDBJ whole genome shotgun (WGS) entry which is preliminary data.</text>
</comment>
<protein>
    <submittedName>
        <fullName evidence="9">Uncharacterized protein</fullName>
    </submittedName>
</protein>
<name>A0A0P6WXU5_9CHLR</name>
<evidence type="ECO:0000256" key="1">
    <source>
        <dbReference type="ARBA" id="ARBA00004651"/>
    </source>
</evidence>
<dbReference type="InterPro" id="IPR044035">
    <property type="entry name" value="DUF5698"/>
</dbReference>
<evidence type="ECO:0000259" key="7">
    <source>
        <dbReference type="Pfam" id="PF10035"/>
    </source>
</evidence>
<feature type="domain" description="DUF5698" evidence="8">
    <location>
        <begin position="18"/>
        <end position="75"/>
    </location>
</feature>
<keyword evidence="4 6" id="KW-1133">Transmembrane helix</keyword>
<dbReference type="PANTHER" id="PTHR40060:SF1">
    <property type="entry name" value="UPF0316 PROTEIN YEBE"/>
    <property type="match status" value="1"/>
</dbReference>
<dbReference type="InterPro" id="IPR015867">
    <property type="entry name" value="N-reg_PII/ATP_PRibTrfase_C"/>
</dbReference>
<gene>
    <name evidence="9" type="ORF">ADM99_11705</name>
</gene>
<keyword evidence="10" id="KW-1185">Reference proteome</keyword>
<dbReference type="InterPro" id="IPR019264">
    <property type="entry name" value="DUF2179"/>
</dbReference>
<keyword evidence="5 6" id="KW-0472">Membrane</keyword>
<dbReference type="InterPro" id="IPR022930">
    <property type="entry name" value="UPF0316"/>
</dbReference>
<dbReference type="AlphaFoldDB" id="A0A0P6WXU5"/>
<feature type="transmembrane region" description="Helical" evidence="6">
    <location>
        <begin position="30"/>
        <end position="51"/>
    </location>
</feature>
<evidence type="ECO:0000256" key="4">
    <source>
        <dbReference type="ARBA" id="ARBA00022989"/>
    </source>
</evidence>
<dbReference type="Pfam" id="PF10035">
    <property type="entry name" value="DUF2179"/>
    <property type="match status" value="1"/>
</dbReference>
<proteinExistence type="predicted"/>
<evidence type="ECO:0000256" key="5">
    <source>
        <dbReference type="ARBA" id="ARBA00023136"/>
    </source>
</evidence>
<dbReference type="Proteomes" id="UP000050430">
    <property type="component" value="Unassembled WGS sequence"/>
</dbReference>
<evidence type="ECO:0000259" key="8">
    <source>
        <dbReference type="Pfam" id="PF18955"/>
    </source>
</evidence>
<dbReference type="CDD" id="cd16381">
    <property type="entry name" value="YitT_C_like_1"/>
    <property type="match status" value="1"/>
</dbReference>
<reference evidence="9 10" key="1">
    <citation type="submission" date="2015-07" db="EMBL/GenBank/DDBJ databases">
        <title>Genome sequence of Leptolinea tardivitalis DSM 16556.</title>
        <authorList>
            <person name="Hemp J."/>
            <person name="Ward L.M."/>
            <person name="Pace L.A."/>
            <person name="Fischer W.W."/>
        </authorList>
    </citation>
    <scope>NUCLEOTIDE SEQUENCE [LARGE SCALE GENOMIC DNA]</scope>
    <source>
        <strain evidence="9 10">YMTK-2</strain>
    </source>
</reference>
<organism evidence="9 10">
    <name type="scientific">Leptolinea tardivitalis</name>
    <dbReference type="NCBI Taxonomy" id="229920"/>
    <lineage>
        <taxon>Bacteria</taxon>
        <taxon>Bacillati</taxon>
        <taxon>Chloroflexota</taxon>
        <taxon>Anaerolineae</taxon>
        <taxon>Anaerolineales</taxon>
        <taxon>Anaerolineaceae</taxon>
        <taxon>Leptolinea</taxon>
    </lineage>
</organism>
<evidence type="ECO:0000313" key="9">
    <source>
        <dbReference type="EMBL" id="KPL71181.1"/>
    </source>
</evidence>
<evidence type="ECO:0000313" key="10">
    <source>
        <dbReference type="Proteomes" id="UP000050430"/>
    </source>
</evidence>
<sequence length="165" mass="18157">MFALLIFCLRVGDMSLDTLRVLFVVRGRKGIAWVLGFFQSLLFVIAITSVLSQLDNPLNILGYAAGFATGNVLGMFIEERLAVGHIQLTIISATRGAAVCDALRIAGFGVTEIPGRGKNGTVSVILTNVFRKDVDHLETIIMETDPEAFVTREDVRPMRRGFWRA</sequence>
<dbReference type="GO" id="GO:0005886">
    <property type="term" value="C:plasma membrane"/>
    <property type="evidence" value="ECO:0007669"/>
    <property type="project" value="UniProtKB-SubCell"/>
</dbReference>
<evidence type="ECO:0000256" key="3">
    <source>
        <dbReference type="ARBA" id="ARBA00022692"/>
    </source>
</evidence>